<dbReference type="EMBL" id="CP038489">
    <property type="protein sequence ID" value="QFZ29716.1"/>
    <property type="molecule type" value="Genomic_DNA"/>
</dbReference>
<sequence>MDAYDVFIEPSVVSHSLGCNFISPTVKHLVVAKTTLLQVFEILSSDAKAPEILPSHKLKLLGSFKLQGEVTDLQPMRTVENPTLDYLLVSTSSAKVSCIRWDHARHTISTASLHYYEHALQNLTYEKIVRSQLAVSPPANASFCLRHDNLLVFLPFARPDDDDDDDDKMKVDETNDEKDEKDEKDIEPNGKAQAKDTNEAEASKDEKNANSAIHASSNIPIFGSSFILEASALDDKIGDIIDLQFLHHYRQPTIAVLSQQKSTWAGLLPQTKDNVIFSVLSLDMQTRLTTTVLQIENLPYDLEKIIALPSPLNGSLLIGCNELIHVDTGGITRRIAVNQYTEDITASLKNYADQTSLDLKLEDCSILPIPNDNKLLMVLRTGEMYFIVFEVDGKTIKRMSVEEIPSETYSQIKLMDPSSFASLDNNLLFLTGRSSNSHLVELRYTSENDHKVEENGNALDDDEDDIYGDEETVERKRVEGGKLELISHDELINNGPITSFTMGRYSTEKFLANLPNPSYNEISIFASGGGGEMGHLSIMTPTVQQTIKSSLQFSQINRLWTINNRYLITSDDPNQKSEIFDINQSYARFSAKHFINNELTVAMHELNNGKFILQVTPKHIILFNNKFKRLATLDEELKEFGEADIINSVFNDEYLMAFFSTGEVVIYSVNTYNKTFSQIPLPKLLSDTILTTGYITNSKLLNVVSKDIGVLLNKGQKRKRDEVHSMVKADSKGVSDAKSKTFVLVTGDNRIVVFSRFHNEKCFQLNSVEKFSDILTLGFFDINGAEPDPLLKQVILNDLGDVHSKDEHLTILTIGGEIYSYKMFFDGENFQFVKQYDLPITGAPFNAYSHGTSIERRMIYFPDVSGTTCIMVTGVIPYMITRSRHSQVKVFKFSKIPIVSFVPFSTDKIKNGLIYLDTKKNARIVELPSEFSYDYNWPIRKVPIGETVKSVAFHEGSNTLIVSTLKEIPYNCIDEEGNPIVGIKPNKPSAISYKGSIKLISPVNWSVIDTIELADNEVGLHVKSMPLDVGSETKRFKSKKEFVLVGTGKYRLEDLACNGSYKLLEIIDIIPEPGKPETNHKFKEFTQEDTRGAVTSICEVSGRFLVAQGQKIIVRDIKDNSAVSVAFLDTSVFVSESKSFGNLVVLGDTLKSVWLAGFDAEPFRMIMLGKDLQGLDVSSADFLVKDEEIYILVADNNRSLHVLQYNPEDPASSNGQRLLHKSSFTTNYLTTCTKSVPKHEQLSTWFDPQAIPFQTVGSTVEGAMYVVFPISEPTYRRMYIMQQQLIDKEYHHCGLNPRLNRIGRIESVNYANLRAMLDCELIRRFSKLNEDRKRTLSSKISTKNVQVDIWKDLIEFENVMNNM</sequence>
<accession>A0ACD0WR57</accession>
<evidence type="ECO:0000313" key="2">
    <source>
        <dbReference type="Proteomes" id="UP000326582"/>
    </source>
</evidence>
<name>A0ACD0WR57_CLALS</name>
<keyword evidence="2" id="KW-1185">Reference proteome</keyword>
<evidence type="ECO:0000313" key="1">
    <source>
        <dbReference type="EMBL" id="QFZ29716.1"/>
    </source>
</evidence>
<protein>
    <submittedName>
        <fullName evidence="1">Uncharacterized protein</fullName>
    </submittedName>
</protein>
<proteinExistence type="predicted"/>
<dbReference type="Proteomes" id="UP000326582">
    <property type="component" value="Chromosome 6"/>
</dbReference>
<reference evidence="2" key="1">
    <citation type="journal article" date="2019" name="MBio">
        <title>Comparative genomics for the elucidation of multidrug resistance (MDR) in Candida lusitaniae.</title>
        <authorList>
            <person name="Kannan A."/>
            <person name="Asner S.A."/>
            <person name="Trachsel E."/>
            <person name="Kelly S."/>
            <person name="Parker J."/>
            <person name="Sanglard D."/>
        </authorList>
    </citation>
    <scope>NUCLEOTIDE SEQUENCE [LARGE SCALE GENOMIC DNA]</scope>
    <source>
        <strain evidence="2">P1</strain>
    </source>
</reference>
<gene>
    <name evidence="1" type="ORF">EJF14_60228</name>
</gene>
<organism evidence="1 2">
    <name type="scientific">Clavispora lusitaniae</name>
    <name type="common">Candida lusitaniae</name>
    <dbReference type="NCBI Taxonomy" id="36911"/>
    <lineage>
        <taxon>Eukaryota</taxon>
        <taxon>Fungi</taxon>
        <taxon>Dikarya</taxon>
        <taxon>Ascomycota</taxon>
        <taxon>Saccharomycotina</taxon>
        <taxon>Pichiomycetes</taxon>
        <taxon>Metschnikowiaceae</taxon>
        <taxon>Clavispora</taxon>
    </lineage>
</organism>